<evidence type="ECO:0000256" key="26">
    <source>
        <dbReference type="ARBA" id="ARBA00022840"/>
    </source>
</evidence>
<keyword evidence="31 53" id="KW-1133">Transmembrane helix</keyword>
<dbReference type="GO" id="GO:0003723">
    <property type="term" value="F:RNA binding"/>
    <property type="evidence" value="ECO:0007669"/>
    <property type="project" value="InterPro"/>
</dbReference>
<evidence type="ECO:0000259" key="54">
    <source>
        <dbReference type="PROSITE" id="PS50507"/>
    </source>
</evidence>
<keyword evidence="15 50" id="KW-0645">Protease</keyword>
<dbReference type="InterPro" id="IPR021824">
    <property type="entry name" value="Capsid-C_pestivirus"/>
</dbReference>
<dbReference type="InterPro" id="IPR027417">
    <property type="entry name" value="P-loop_NTPase"/>
</dbReference>
<dbReference type="GO" id="GO:0005525">
    <property type="term" value="F:GTP binding"/>
    <property type="evidence" value="ECO:0007669"/>
    <property type="project" value="UniProtKB-KW"/>
</dbReference>
<feature type="active site" description="For N-terminal protease activity" evidence="51">
    <location>
        <position position="49"/>
    </location>
</feature>
<keyword evidence="18" id="KW-0548">Nucleotidyltransferase</keyword>
<keyword evidence="34" id="KW-0406">Ion transport</keyword>
<dbReference type="Gene3D" id="2.60.40.4200">
    <property type="entry name" value="Pestivirus envelope glycoprotein E2, C-terminal domain"/>
    <property type="match status" value="1"/>
</dbReference>
<comment type="catalytic activity">
    <reaction evidence="48">
        <text>a ribonucleoside 5'-triphosphate + H2O = a ribonucleoside 5'-diphosphate + phosphate + H(+)</text>
        <dbReference type="Rhea" id="RHEA:23680"/>
        <dbReference type="ChEBI" id="CHEBI:15377"/>
        <dbReference type="ChEBI" id="CHEBI:15378"/>
        <dbReference type="ChEBI" id="CHEBI:43474"/>
        <dbReference type="ChEBI" id="CHEBI:57930"/>
        <dbReference type="ChEBI" id="CHEBI:61557"/>
        <dbReference type="EC" id="3.6.1.15"/>
    </reaction>
</comment>
<dbReference type="GO" id="GO:0033897">
    <property type="term" value="F:ribonuclease T2 activity"/>
    <property type="evidence" value="ECO:0007669"/>
    <property type="project" value="InterPro"/>
</dbReference>
<evidence type="ECO:0000256" key="18">
    <source>
        <dbReference type="ARBA" id="ARBA00022695"/>
    </source>
</evidence>
<evidence type="ECO:0000256" key="2">
    <source>
        <dbReference type="ARBA" id="ARBA00004192"/>
    </source>
</evidence>
<comment type="catalytic activity">
    <reaction evidence="49">
        <text>ATP + H2O = ADP + phosphate + H(+)</text>
        <dbReference type="Rhea" id="RHEA:13065"/>
        <dbReference type="ChEBI" id="CHEBI:15377"/>
        <dbReference type="ChEBI" id="CHEBI:15378"/>
        <dbReference type="ChEBI" id="CHEBI:30616"/>
        <dbReference type="ChEBI" id="CHEBI:43474"/>
        <dbReference type="ChEBI" id="CHEBI:456216"/>
        <dbReference type="EC" id="3.6.4.13"/>
    </reaction>
</comment>
<dbReference type="InterPro" id="IPR014001">
    <property type="entry name" value="Helicase_ATP-bd"/>
</dbReference>
<keyword evidence="25 50" id="KW-0720">Serine protease</keyword>
<organismHost>
    <name type="scientific">Bos taurus</name>
    <name type="common">Bovine</name>
    <dbReference type="NCBI Taxonomy" id="9913"/>
</organismHost>
<dbReference type="Gene3D" id="3.40.50.300">
    <property type="entry name" value="P-loop containing nucleotide triphosphate hydrolases"/>
    <property type="match status" value="2"/>
</dbReference>
<keyword evidence="14 51" id="KW-1090">Inhibition of host innate immune response by virus</keyword>
<evidence type="ECO:0000256" key="8">
    <source>
        <dbReference type="ARBA" id="ARBA00022482"/>
    </source>
</evidence>
<evidence type="ECO:0000256" key="21">
    <source>
        <dbReference type="ARBA" id="ARBA00022801"/>
    </source>
</evidence>
<evidence type="ECO:0000256" key="45">
    <source>
        <dbReference type="ARBA" id="ARBA00023578"/>
    </source>
</evidence>
<name>O11994_BVDV</name>
<evidence type="ECO:0000256" key="15">
    <source>
        <dbReference type="ARBA" id="ARBA00022670"/>
    </source>
</evidence>
<dbReference type="GO" id="GO:0055036">
    <property type="term" value="C:virion membrane"/>
    <property type="evidence" value="ECO:0007669"/>
    <property type="project" value="UniProtKB-SubCell"/>
</dbReference>
<evidence type="ECO:0000256" key="11">
    <source>
        <dbReference type="ARBA" id="ARBA00022510"/>
    </source>
</evidence>
<keyword evidence="20" id="KW-0547">Nucleotide-binding</keyword>
<evidence type="ECO:0000256" key="47">
    <source>
        <dbReference type="ARBA" id="ARBA00046377"/>
    </source>
</evidence>
<keyword evidence="33" id="KW-1072">Activation of host autophagy by virus</keyword>
<evidence type="ECO:0000256" key="19">
    <source>
        <dbReference type="ARBA" id="ARBA00022722"/>
    </source>
</evidence>
<feature type="domain" description="Peptidase S31" evidence="57">
    <location>
        <begin position="1590"/>
        <end position="1763"/>
    </location>
</feature>
<keyword evidence="12" id="KW-0945">Host-virus interaction</keyword>
<comment type="function">
    <text evidence="43">Plays a role in the regulation of viral RNA replication.</text>
</comment>
<dbReference type="Pfam" id="PF20907">
    <property type="entry name" value="Flav_NS3-hel_C"/>
    <property type="match status" value="1"/>
</dbReference>
<evidence type="ECO:0000256" key="22">
    <source>
        <dbReference type="ARBA" id="ARBA00022804"/>
    </source>
</evidence>
<evidence type="ECO:0000256" key="49">
    <source>
        <dbReference type="ARBA" id="ARBA00047984"/>
    </source>
</evidence>
<evidence type="ECO:0000256" key="10">
    <source>
        <dbReference type="ARBA" id="ARBA00022506"/>
    </source>
</evidence>
<evidence type="ECO:0000256" key="33">
    <source>
        <dbReference type="ARBA" id="ARBA00023050"/>
    </source>
</evidence>
<evidence type="ECO:0000256" key="31">
    <source>
        <dbReference type="ARBA" id="ARBA00022989"/>
    </source>
</evidence>
<dbReference type="InterPro" id="IPR042309">
    <property type="entry name" value="Pestivirus_E2_A"/>
</dbReference>
<evidence type="ECO:0000256" key="24">
    <source>
        <dbReference type="ARBA" id="ARBA00022807"/>
    </source>
</evidence>
<evidence type="ECO:0000256" key="40">
    <source>
        <dbReference type="ARBA" id="ARBA00023280"/>
    </source>
</evidence>
<evidence type="ECO:0000256" key="44">
    <source>
        <dbReference type="ARBA" id="ARBA00023576"/>
    </source>
</evidence>
<keyword evidence="19" id="KW-0540">Nuclease</keyword>
<evidence type="ECO:0000256" key="32">
    <source>
        <dbReference type="ARBA" id="ARBA00023039"/>
    </source>
</evidence>
<feature type="region of interest" description="Disordered" evidence="52">
    <location>
        <begin position="44"/>
        <end position="69"/>
    </location>
</feature>
<feature type="transmembrane region" description="Helical" evidence="53">
    <location>
        <begin position="1037"/>
        <end position="1060"/>
    </location>
</feature>
<evidence type="ECO:0000256" key="1">
    <source>
        <dbReference type="ARBA" id="ARBA00001160"/>
    </source>
</evidence>
<dbReference type="PROSITE" id="PS51192">
    <property type="entry name" value="HELICASE_ATP_BIND_1"/>
    <property type="match status" value="1"/>
</dbReference>
<evidence type="ECO:0000256" key="14">
    <source>
        <dbReference type="ARBA" id="ARBA00022632"/>
    </source>
</evidence>
<evidence type="ECO:0000256" key="29">
    <source>
        <dbReference type="ARBA" id="ARBA00022931"/>
    </source>
</evidence>
<feature type="site" description="Cleavage; by autolysis" evidence="51">
    <location>
        <begin position="168"/>
        <end position="169"/>
    </location>
</feature>
<dbReference type="SUPFAM" id="SSF55895">
    <property type="entry name" value="Ribonuclease Rh-like"/>
    <property type="match status" value="1"/>
</dbReference>
<dbReference type="SUPFAM" id="SSF56672">
    <property type="entry name" value="DNA/RNA polymerases"/>
    <property type="match status" value="1"/>
</dbReference>
<comment type="function">
    <text evidence="44">Acts as a cofactor for the NS3 protease activity.</text>
</comment>
<accession>O11994</accession>
<dbReference type="GO" id="GO:0039520">
    <property type="term" value="P:symbiont-mediated activation of host autophagy"/>
    <property type="evidence" value="ECO:0007669"/>
    <property type="project" value="UniProtKB-KW"/>
</dbReference>
<keyword evidence="24 51" id="KW-0788">Thiol protease</keyword>
<evidence type="ECO:0000256" key="46">
    <source>
        <dbReference type="ARBA" id="ARBA00034097"/>
    </source>
</evidence>
<dbReference type="PROSITE" id="PS51692">
    <property type="entry name" value="PESTIVIRUS_NS2_PRO"/>
    <property type="match status" value="1"/>
</dbReference>
<keyword evidence="11" id="KW-1170">Fusion of virus membrane with host endosomal membrane</keyword>
<dbReference type="GO" id="GO:0003724">
    <property type="term" value="F:RNA helicase activity"/>
    <property type="evidence" value="ECO:0007669"/>
    <property type="project" value="UniProtKB-EC"/>
</dbReference>
<dbReference type="Pfam" id="PF05578">
    <property type="entry name" value="Peptidase_S31"/>
    <property type="match status" value="1"/>
</dbReference>
<dbReference type="PROSITE" id="PS51194">
    <property type="entry name" value="HELICASE_CTER"/>
    <property type="match status" value="1"/>
</dbReference>
<dbReference type="InterPro" id="IPR043128">
    <property type="entry name" value="Rev_trsase/Diguanyl_cyclase"/>
</dbReference>
<evidence type="ECO:0000256" key="34">
    <source>
        <dbReference type="ARBA" id="ARBA00023065"/>
    </source>
</evidence>
<dbReference type="InterPro" id="IPR007094">
    <property type="entry name" value="RNA-dir_pol_PSvirus"/>
</dbReference>
<dbReference type="InterPro" id="IPR042311">
    <property type="entry name" value="Pestivirus_E2_D"/>
</dbReference>
<keyword evidence="10" id="KW-1168">Fusion of virus membrane with host membrane</keyword>
<comment type="subunit">
    <text evidence="47">Homodimer; disulfide-linked. Heterodimer with E1; disulfide-linked.</text>
</comment>
<keyword evidence="8 51" id="KW-1113">Inhibition of host RLR pathway by virus</keyword>
<keyword evidence="27" id="KW-0946">Virion</keyword>
<keyword evidence="28" id="KW-1043">Host membrane</keyword>
<evidence type="ECO:0000259" key="55">
    <source>
        <dbReference type="PROSITE" id="PS51192"/>
    </source>
</evidence>
<dbReference type="InterPro" id="IPR032521">
    <property type="entry name" value="Pestivirus_E2"/>
</dbReference>
<comment type="subcellular location">
    <subcellularLocation>
        <location evidence="2">Host cytoplasm</location>
    </subcellularLocation>
    <subcellularLocation>
        <location evidence="3">Host membrane</location>
        <topology evidence="3">Peripheral membrane protein</topology>
    </subcellularLocation>
    <subcellularLocation>
        <location evidence="4">Virion membrane</location>
        <topology evidence="4">Peripheral membrane protein</topology>
    </subcellularLocation>
</comment>
<dbReference type="InterPro" id="IPR008751">
    <property type="entry name" value="Peptidase_C53"/>
</dbReference>
<evidence type="ECO:0000313" key="60">
    <source>
        <dbReference type="EMBL" id="AAB58572.1"/>
    </source>
</evidence>
<dbReference type="Gene3D" id="3.30.70.270">
    <property type="match status" value="2"/>
</dbReference>
<keyword evidence="42" id="KW-0407">Ion channel</keyword>
<evidence type="ECO:0000256" key="48">
    <source>
        <dbReference type="ARBA" id="ARBA00047631"/>
    </source>
</evidence>
<evidence type="ECO:0000256" key="50">
    <source>
        <dbReference type="PROSITE-ProRule" id="PRU00868"/>
    </source>
</evidence>
<feature type="active site" description="Charge relay system; for serine protease NS3 activity" evidence="50">
    <location>
        <position position="1752"/>
    </location>
</feature>
<evidence type="ECO:0000256" key="4">
    <source>
        <dbReference type="ARBA" id="ARBA00004650"/>
    </source>
</evidence>
<dbReference type="InterPro" id="IPR022120">
    <property type="entry name" value="NS2"/>
</dbReference>
<dbReference type="GO" id="GO:0005524">
    <property type="term" value="F:ATP binding"/>
    <property type="evidence" value="ECO:0007669"/>
    <property type="project" value="UniProtKB-KW"/>
</dbReference>
<evidence type="ECO:0000256" key="6">
    <source>
        <dbReference type="ARBA" id="ARBA00020107"/>
    </source>
</evidence>
<evidence type="ECO:0000256" key="51">
    <source>
        <dbReference type="PROSITE-ProRule" id="PRU01224"/>
    </source>
</evidence>
<keyword evidence="36 53" id="KW-0472">Membrane</keyword>
<dbReference type="Pfam" id="PF05550">
    <property type="entry name" value="Peptidase_C53"/>
    <property type="match status" value="1"/>
</dbReference>
<evidence type="ECO:0000256" key="42">
    <source>
        <dbReference type="ARBA" id="ARBA00023303"/>
    </source>
</evidence>
<evidence type="ECO:0000256" key="41">
    <source>
        <dbReference type="ARBA" id="ARBA00023296"/>
    </source>
</evidence>
<dbReference type="Gene3D" id="2.60.40.3000">
    <property type="entry name" value="Pestivirus envelope glycoprotein E2, domain B"/>
    <property type="match status" value="1"/>
</dbReference>
<evidence type="ECO:0000256" key="52">
    <source>
        <dbReference type="SAM" id="MobiDB-lite"/>
    </source>
</evidence>
<dbReference type="InterPro" id="IPR002166">
    <property type="entry name" value="RNA_pol_HCV"/>
</dbReference>
<comment type="similarity">
    <text evidence="5">Belongs to the pestivirus polyprotein family.</text>
</comment>
<evidence type="ECO:0000256" key="37">
    <source>
        <dbReference type="ARBA" id="ARBA00023157"/>
    </source>
</evidence>
<dbReference type="GO" id="GO:0015267">
    <property type="term" value="F:channel activity"/>
    <property type="evidence" value="ECO:0007669"/>
    <property type="project" value="UniProtKB-KW"/>
</dbReference>
<dbReference type="PANTHER" id="PTHR18934:SF99">
    <property type="entry name" value="ATP-DEPENDENT RNA HELICASE DHX37-RELATED"/>
    <property type="match status" value="1"/>
</dbReference>
<protein>
    <recommendedName>
        <fullName evidence="6">Genome polyprotein</fullName>
    </recommendedName>
</protein>
<keyword evidence="30" id="KW-0693">Viral RNA replication</keyword>
<evidence type="ECO:0000256" key="7">
    <source>
        <dbReference type="ARBA" id="ARBA00022448"/>
    </source>
</evidence>
<dbReference type="Pfam" id="PF07652">
    <property type="entry name" value="Flavi_DEAD"/>
    <property type="match status" value="1"/>
</dbReference>
<dbReference type="MEROPS" id="S31.001"/>
<feature type="compositionally biased region" description="Basic residues" evidence="52">
    <location>
        <begin position="220"/>
        <end position="229"/>
    </location>
</feature>
<evidence type="ECO:0000256" key="5">
    <source>
        <dbReference type="ARBA" id="ARBA00010133"/>
    </source>
</evidence>
<evidence type="ECO:0000256" key="3">
    <source>
        <dbReference type="ARBA" id="ARBA00004242"/>
    </source>
</evidence>
<proteinExistence type="inferred from homology"/>
<feature type="domain" description="Helicase ATP-binding" evidence="55">
    <location>
        <begin position="1802"/>
        <end position="1960"/>
    </location>
</feature>
<dbReference type="Proteomes" id="UP000151644">
    <property type="component" value="Genome"/>
</dbReference>
<dbReference type="GO" id="GO:0039694">
    <property type="term" value="P:viral RNA genome replication"/>
    <property type="evidence" value="ECO:0007669"/>
    <property type="project" value="InterPro"/>
</dbReference>
<dbReference type="FunFam" id="3.40.50.300:FF:001125">
    <property type="entry name" value="Genome polyprotein"/>
    <property type="match status" value="1"/>
</dbReference>
<keyword evidence="16" id="KW-0808">Transferase</keyword>
<dbReference type="GO" id="GO:0019062">
    <property type="term" value="P:virion attachment to host cell"/>
    <property type="evidence" value="ECO:0007669"/>
    <property type="project" value="UniProtKB-KW"/>
</dbReference>
<dbReference type="GO" id="GO:0030430">
    <property type="term" value="C:host cell cytoplasm"/>
    <property type="evidence" value="ECO:0007669"/>
    <property type="project" value="UniProtKB-SubCell"/>
</dbReference>
<feature type="compositionally biased region" description="Basic and acidic residues" evidence="52">
    <location>
        <begin position="172"/>
        <end position="209"/>
    </location>
</feature>
<sequence length="3898" mass="438547">MELITNELLYKTYKQKPTGVEEPVYNQAGNPLFGERGVIHPQQSLKLPHKRGEREVPTNLASLPKRGDCRSGNRKGPLSGIYLKPGPLFYQDYKGPVYHRAPLEFFEEASMCEITKRTGRVTGGDGKLYHIYVCIDRCIIVKSATKNHQKVLKWVHNKLNCPLWVSSCSDTKDERATRKNTQKPDRLEKGRMKITPKESEKDSKTKPPDQPHVVDGVKYQVKKKGKVKSKNTQDGLYHNKNKPQESRKKLEKALLAWAIIAMVLFQVAMGENITQWNLQDNGTEGIQRAMFQRGVNRSLHGIWPEKICTGVPSHLATDTELKAIHGMMDASEKTNYTCCRLQRHEWNKHGWCNWYNIEPWILLMNKTQANLTEGQPLRECAVTCRYDRDSDLNVVTQARDRPTPLTGCKKGKNFSFAGVLVQGPCNFEIAVSDVLFREHDRTSVIQDTAHYLVDGMTNSLESARQGTAKLTTWLGRQLGILGKKLENKSKAWFGAYAASPYCEVERKLGYIWYTKNCTPACLPKNTKIVGPGRFDTNAEDGKILHEMGGHLSEVLLLSLVVLSDFAPETASVVYLILHFSIPQGHTDINDCDKNQLNLTVGLTTAEVIPGSVWNLGKYVCIRPDWWPYETATFLVFEEVGQVIRIVLRALRDLTRIWTAATTTAFLVCLVKVVRGQVLQGILWLILITGAQGLTDCKPGFYYAIAKNNEIGPLGAEGLTTQWYEYSDGMRLQDSTVVVWCKDGKFRYLITCEREARYLRILHTRALPTSVVFKRFNDGKEQEDVVEMDDNFEFGLCPCDAKPLVKGKFNTTLLNGPAFQMVCPIGWTGTVNLCQWFNKVTLAMTVVGTYKRYRPFPYRQDCVTQKIIGEDLYDCALRGNWTCVPGDALRYVAGPVESSKWCGYKFFKSEGLPDFPIGKCRLKNESGYRLVDETPCNRDGVSIVESGLVKCKIGDTVVQVIAMDNKLGAMPCRPYEIIPSEGPVEKTACTFNYTRTLKNKYYEPRDNYFQQYMLKGEYQYWFDLEITDHHRDYFAESLLVIVVALLGGRYVLWLLVTYMIISEQITSGCPVWAGEIVMNGNLLTHDSIEVVTYFLLLYLLLREENIKKWVILIYHIIVMDPLKSVTVILLMVGGMARAEPGAQGYLEQVDLSFTIYTIIVVGLVIARRDPTVVPLVTIVAALKITGLGFGPGVDAAMAVLTLTLLMISYVNDYFRYKRWIQCILSLVAGVFLIRSLKHLGEIKTPELTIPNWRPLTFILLYMTSATIVTRWKVDIAGILLKGPNPFAGRHLWADFLTLVLILPTYELVKLYYLKNVKTDVEKSWLGGLDYKTIGSVYDVDESGVGVYLFPSRRRKNKNISILLPLIRATLISCISSKWQMVYMAYLTLDFMYYMHRKVIEEISGGTNVMSRVIAALIELNWSMEEEGSKGLKKFFILSGRLRNLIIKHKVRNQTVASWYGEEECYGMPKFMTIIRACTLNKNKHCIICTVCKAKKWKGGNCLKCGRHGKPITCGMTLADFEERHYKRIFIREGTFEGPFRQEYNGFVQYTAWGQLFLRNLPILATKVKMLMVGNLGEEIGDLEYLGWILRGPAVCKKITEHEKCHVNILDKLTAFFGIMPRGTTPRAPVRFPTALLKVRRGLETGLGLTHQGGISSVDHVTAGKDLLVCDSMGRTRVVCQSNNKLTDETEYGVKTDSGCPDGARCYVLNPEAVNISGSKGAVVHLQKTGGEFTCVTASGTPAFFDLKNKKGWSGLPIFEASSGRVVGRVKVGKNEESKPTKITSGIQSRGKNTADLTEMVKKITSMNRGDFKQITLATGAGKTTELPKAVIEEIGRHKRVLVLIPLRAAAESVYQYMRLKHPSISFNLRIGDMKEGGDGTGITYASYAHFCQMPQPKLRAAMVECSYIFLDEYHCATPEQLAIIGKIHRFSESIRVVAMTATPAGSVTTTGQKHPIEEFIAPEVMKGEDLGSQFLDIAGLKIPVEEMKGNMLVFVPTRNMAVQVAKKLKAKGYNSGYYYSGEDQANLRVVTSQSPYVIVANNAIESGVTLPDLDTVVDTGMKCEKRVRVSSKKPFKVTGLKRMAVTVGEQAQRRGRVGRVKPGRYYRSQETATGSKDYHYDLLQAHRYGIEDGINVTKSFREMNYDWSLYEEDSLLITQLEGLNNLLISEDLPAAVKNIMARTDHPEPIQLAYNSYEVQVPVLFPKIKNGEVTDTYENYSFLNARKLGEDVPVYIYATEDEDLAVDLLGLDWPDPGNHQVVESGKALKQVVGLSSAENALLIALFGYVGYQAFSKRHVPMITDIYTIEDQRLEDTTHLQYAPNAIRTEGKETELKELAVGDMEKIMGPISDYAAGGVHFVKSQAEKVKTGPLFKENAEAAKGYVQKFIDSLIENKEEIIRYGLWGTHTPLYKSIAARLGHETAFATLVVKWLAFGGEPVSDHVRQATVDLVVYYVMNKPSFPGDSETQQEGRRFVASLFISALATYTYKTWNYHNLSKVVEPALAYLPYATNTLKLTSPKGREKVMVLSTTIYKTYLSIRKGKSDGLLGTGISAAMEILSQNPVSVGISVMLGVGAIAAHNAIESSEQKRTLLMKVFVKNFLDQAATDELVKENPEKIIMALFEAVQTIGNPLRLIYHLYGVSTKGGKQKNYPERTAGRNLFTLIMFEAFELLGMDSEGKIRNLSGNYVLDLIYGLHKQINRGLKKVVLGWAPAPFSCDWTPSDDRIRLPTDNYLRVETKCPCGYEMKALRNVSGSLTKVEEKGPFFSGNRPGRGPVNYRVTKYYDDNLREIKPVRKLEGLVEHYYKGATARIDYGKGKMLLATDKWEVEHGVITRLAKKYTGVGFNGAYLGDEPNHGPLVERDCATITKNTVQFLKMKKGCAFTYVLSLSNLTRLIELVHKNNLEEKDIPAATVTTWLAYTFLNEDIGTIKPVLGERVIPDPVVDINLQPEVQVDTSEVGITLVGRAALMTTGITPVFEKTEPNADGGPSSIKIGLDEGMLPRARTARPHLTQEIHSRDERPFVLVLGSRKFMSNRAKTARNINLYTGKDPREIRDLMAQGRMLVVALRDFNPELSELVDFKGTFLDREALEALSLGPGRPKQVTTATVRELLEQEEQVEIPKWFGADEPVFLEVTLKGDKYYLVGDVDKVKDQAKGLGATDQTRIVKEVGARTYTMKLSSWFLQASNKQMSLTPLFEELLLRCPPKMKSNKGHMASAYQLAQGNWEPLDCGVHLGTIPARRVKIHPYEAYLKLKDLLEEEEKKPRGRDTVIREHNKWILKKVRPPRKPKYKENPQPWKAIRATRLEKGIKETFIITKLASILTGAGIRLEKLPVVRAQTDTKSFHQAIRDKIDKNENQQSPGLHDKLLQIFHTIAQPSLKHTYGEVTWEQLEAGINRKGAAGFLEKKNLGEVLDSEKPLVEQLIRDLKTGRKIRYYETAIPKNEKRDVRDDWQSGDIVDENKPRVIQYPEAKTRLAITKVMYNWVKQQPVVIPGYEGKTPLFNIFNKVRKEWDLFNEPVAVSSNTKAWDTQVTSRDLRLIGEIKKYYYRKEWHKFIDTITDQMVEVPVITADGEVYIRNGQRGSGQPDSSAGNSMLNVLTMMYAFCESTGVPYKSFNRVARIHVCGDDGFLITERGLGTKICQQWDANFCMKQASSKNNRRGKNESLPIGLRHRVLLPYTSPRKCPTTPAATWPVGTAIILSKMATRLDSSGERGTTAYEKAVAFSFLLVYSWNPLVRRICLLVLSQQPETAPSKQTSYYYKGHPIGAYKDVIGKNLSELKRTGFEKLANLNLSLSTLGVWSKHTSKRIIQDCVTIGKEEGNWLVNADRLISSKTGHLYRPDKGYTLQGKHYEQLQLQARTSTVIEVGTERYKLGPIVNLLLRRLKVLLMAAVGASS</sequence>
<feature type="region of interest" description="Disordered" evidence="52">
    <location>
        <begin position="172"/>
        <end position="245"/>
    </location>
</feature>
<feature type="domain" description="Peptidase C74" evidence="58">
    <location>
        <begin position="1441"/>
        <end position="1589"/>
    </location>
</feature>
<feature type="active site" description="For N-terminal protease activity" evidence="51">
    <location>
        <position position="69"/>
    </location>
</feature>
<evidence type="ECO:0000256" key="9">
    <source>
        <dbReference type="ARBA" id="ARBA00022484"/>
    </source>
</evidence>
<feature type="domain" description="RdRp catalytic" evidence="54">
    <location>
        <begin position="3519"/>
        <end position="3642"/>
    </location>
</feature>
<evidence type="ECO:0000256" key="23">
    <source>
        <dbReference type="ARBA" id="ARBA00022806"/>
    </source>
</evidence>
<dbReference type="InterPro" id="IPR000280">
    <property type="entry name" value="Pestivirus_NS3_S31"/>
</dbReference>
<dbReference type="CDD" id="cd23201">
    <property type="entry name" value="Pestivirus_RdRp"/>
    <property type="match status" value="1"/>
</dbReference>
<feature type="transmembrane region" description="Helical" evidence="53">
    <location>
        <begin position="1186"/>
        <end position="1209"/>
    </location>
</feature>
<evidence type="ECO:0000256" key="28">
    <source>
        <dbReference type="ARBA" id="ARBA00022870"/>
    </source>
</evidence>
<dbReference type="PROSITE" id="PS51535">
    <property type="entry name" value="PESTIVIRUS_NS3PRO"/>
    <property type="match status" value="1"/>
</dbReference>
<dbReference type="GO" id="GO:0039548">
    <property type="term" value="P:symbiont-mediated suppression of host cytoplasmic pattern recognition receptor signaling pathway via inhibition of IRF3 activity"/>
    <property type="evidence" value="ECO:0007669"/>
    <property type="project" value="UniProtKB-KW"/>
</dbReference>
<feature type="transmembrane region" description="Helical" evidence="53">
    <location>
        <begin position="1360"/>
        <end position="1384"/>
    </location>
</feature>
<dbReference type="GO" id="GO:0006508">
    <property type="term" value="P:proteolysis"/>
    <property type="evidence" value="ECO:0007669"/>
    <property type="project" value="UniProtKB-KW"/>
</dbReference>
<dbReference type="Gene3D" id="2.30.140.40">
    <property type="entry name" value="Pestivirus Npro endopeptidase C53, interaction domain"/>
    <property type="match status" value="1"/>
</dbReference>
<keyword evidence="35" id="KW-0342">GTP-binding</keyword>
<comment type="function">
    <text evidence="46">Packages viral RNA to form a viral nucleocapsid and thereby protects viral RNA. Also plays a role in transcription regulation. Protects the incoming virus against IFN-induced effectors.</text>
</comment>
<evidence type="ECO:0000256" key="25">
    <source>
        <dbReference type="ARBA" id="ARBA00022825"/>
    </source>
</evidence>
<dbReference type="InterPro" id="IPR042542">
    <property type="entry name" value="Peptidase_C53_interaction"/>
</dbReference>
<evidence type="ECO:0000256" key="38">
    <source>
        <dbReference type="ARBA" id="ARBA00023180"/>
    </source>
</evidence>
<keyword evidence="26" id="KW-0067">ATP-binding</keyword>
<comment type="function">
    <text evidence="45">Leader cysteine autoprotease that cleaves itself from the nascent polyprotein during translation of the viral mRNA. Once released, plays a role in the inhibition of host innate immune response by interacting with host IRF3 and inducing its proteasomal degradation.</text>
</comment>
<reference evidence="60" key="1">
    <citation type="submission" date="1997-01" db="EMBL/GenBank/DDBJ databases">
        <title>Nucleotide Sequence of ILLNC-Bovine Viral Diarrhea Virus.</title>
        <authorList>
            <person name="Roath P.D."/>
            <person name="Berry E.S."/>
        </authorList>
    </citation>
    <scope>NUCLEOTIDE SEQUENCE [LARGE SCALE GENOMIC DNA]</scope>
    <source>
        <strain evidence="60">ILLNC</strain>
    </source>
</reference>
<keyword evidence="37" id="KW-1015">Disulfide bond</keyword>
<dbReference type="InterPro" id="IPR030399">
    <property type="entry name" value="NS2_C74"/>
</dbReference>
<keyword evidence="23" id="KW-0347">Helicase</keyword>
<dbReference type="EMBL" id="U86600">
    <property type="protein sequence ID" value="AAB58572.1"/>
    <property type="molecule type" value="Genomic_RNA"/>
</dbReference>
<feature type="active site" description="Charge relay system; for serine protease NS3 activity" evidence="50">
    <location>
        <position position="1695"/>
    </location>
</feature>
<keyword evidence="13" id="KW-1162">Viral penetration into host cytoplasm</keyword>
<feature type="transmembrane region" description="Helical" evidence="53">
    <location>
        <begin position="1215"/>
        <end position="1232"/>
    </location>
</feature>
<dbReference type="InterPro" id="IPR033130">
    <property type="entry name" value="RNase_T2_His_AS_2"/>
</dbReference>
<keyword evidence="17 53" id="KW-0812">Transmembrane</keyword>
<evidence type="ECO:0000256" key="27">
    <source>
        <dbReference type="ARBA" id="ARBA00022844"/>
    </source>
</evidence>
<keyword evidence="32" id="KW-1182">Viral ion channel</keyword>
<organism evidence="60">
    <name type="scientific">Bovine viral diarrhea virus</name>
    <name type="common">BVDV</name>
    <name type="synonym">Mucosal disease virus</name>
    <dbReference type="NCBI Taxonomy" id="11099"/>
    <lineage>
        <taxon>Viruses</taxon>
        <taxon>Riboviria</taxon>
        <taxon>Orthornavirae</taxon>
        <taxon>Kitrinoviricota</taxon>
        <taxon>Flasuviricetes</taxon>
        <taxon>Amarillovirales</taxon>
        <taxon>Flaviviridae</taxon>
        <taxon>Pestivirus</taxon>
        <taxon>Pestivirus bovis</taxon>
    </lineage>
</organism>
<dbReference type="PROSITE" id="PS00531">
    <property type="entry name" value="RNASE_T2_2"/>
    <property type="match status" value="1"/>
</dbReference>
<dbReference type="GO" id="GO:0070008">
    <property type="term" value="F:serine-type exopeptidase activity"/>
    <property type="evidence" value="ECO:0007669"/>
    <property type="project" value="InterPro"/>
</dbReference>
<feature type="transmembrane region" description="Helical" evidence="53">
    <location>
        <begin position="1290"/>
        <end position="1311"/>
    </location>
</feature>
<keyword evidence="29 51" id="KW-1092">Inhibition of host IRF3 by virus</keyword>
<dbReference type="SMART" id="SM00490">
    <property type="entry name" value="HELICc"/>
    <property type="match status" value="1"/>
</dbReference>
<keyword evidence="9" id="KW-0696">RNA-directed RNA polymerase</keyword>
<dbReference type="PROSITE" id="PS50507">
    <property type="entry name" value="RDRP_SSRNA_POS"/>
    <property type="match status" value="1"/>
</dbReference>
<keyword evidence="22" id="KW-1161">Viral attachment to host cell</keyword>
<feature type="domain" description="Peptidase C53" evidence="59">
    <location>
        <begin position="1"/>
        <end position="168"/>
    </location>
</feature>
<evidence type="ECO:0000256" key="39">
    <source>
        <dbReference type="ARBA" id="ARBA00023200"/>
    </source>
</evidence>
<keyword evidence="21 50" id="KW-0378">Hydrolase</keyword>
<dbReference type="GO" id="GO:0004197">
    <property type="term" value="F:cysteine-type endopeptidase activity"/>
    <property type="evidence" value="ECO:0007669"/>
    <property type="project" value="UniProtKB-UniRule"/>
</dbReference>
<evidence type="ECO:0000256" key="43">
    <source>
        <dbReference type="ARBA" id="ARBA00023574"/>
    </source>
</evidence>
<dbReference type="GO" id="GO:0033644">
    <property type="term" value="C:host cell membrane"/>
    <property type="evidence" value="ECO:0007669"/>
    <property type="project" value="UniProtKB-SubCell"/>
</dbReference>
<dbReference type="InterPro" id="IPR036430">
    <property type="entry name" value="RNase_T2-like_sf"/>
</dbReference>
<dbReference type="GO" id="GO:0046718">
    <property type="term" value="P:symbiont entry into host cell"/>
    <property type="evidence" value="ECO:0007669"/>
    <property type="project" value="UniProtKB-KW"/>
</dbReference>
<dbReference type="Gene3D" id="2.60.320.20">
    <property type="entry name" value="Pestivirus envelope glycoprotein E2, domain A"/>
    <property type="match status" value="1"/>
</dbReference>
<dbReference type="Pfam" id="PF16329">
    <property type="entry name" value="Pestivirus_E2"/>
    <property type="match status" value="1"/>
</dbReference>
<dbReference type="GO" id="GO:0004252">
    <property type="term" value="F:serine-type endopeptidase activity"/>
    <property type="evidence" value="ECO:0007669"/>
    <property type="project" value="InterPro"/>
</dbReference>
<evidence type="ECO:0000256" key="53">
    <source>
        <dbReference type="SAM" id="Phobius"/>
    </source>
</evidence>
<dbReference type="Pfam" id="PF11889">
    <property type="entry name" value="Capsid_pestivir"/>
    <property type="match status" value="1"/>
</dbReference>
<feature type="transmembrane region" description="Helical" evidence="53">
    <location>
        <begin position="1147"/>
        <end position="1165"/>
    </location>
</feature>
<dbReference type="SUPFAM" id="SSF52540">
    <property type="entry name" value="P-loop containing nucleoside triphosphate hydrolases"/>
    <property type="match status" value="1"/>
</dbReference>
<feature type="active site" description="Charge relay system; for serine protease NS3 activity" evidence="50">
    <location>
        <position position="1658"/>
    </location>
</feature>
<dbReference type="InterPro" id="IPR043502">
    <property type="entry name" value="DNA/RNA_pol_sf"/>
</dbReference>
<feature type="transmembrane region" description="Helical" evidence="53">
    <location>
        <begin position="1253"/>
        <end position="1270"/>
    </location>
</feature>
<evidence type="ECO:0000256" key="30">
    <source>
        <dbReference type="ARBA" id="ARBA00022953"/>
    </source>
</evidence>
<dbReference type="SMART" id="SM00487">
    <property type="entry name" value="DEXDc"/>
    <property type="match status" value="1"/>
</dbReference>
<dbReference type="PRINTS" id="PR00729">
    <property type="entry name" value="CDVENDOPTASE"/>
</dbReference>
<dbReference type="Pfam" id="PF00998">
    <property type="entry name" value="RdRP_3"/>
    <property type="match status" value="1"/>
</dbReference>
<dbReference type="GO" id="GO:0003968">
    <property type="term" value="F:RNA-directed RNA polymerase activity"/>
    <property type="evidence" value="ECO:0007669"/>
    <property type="project" value="UniProtKB-KW"/>
</dbReference>
<evidence type="ECO:0000259" key="56">
    <source>
        <dbReference type="PROSITE" id="PS51194"/>
    </source>
</evidence>
<feature type="transmembrane region" description="Helical" evidence="53">
    <location>
        <begin position="1112"/>
        <end position="1135"/>
    </location>
</feature>
<dbReference type="Pfam" id="PF00271">
    <property type="entry name" value="Helicase_C"/>
    <property type="match status" value="1"/>
</dbReference>
<keyword evidence="38" id="KW-0325">Glycoprotein</keyword>
<evidence type="ECO:0000256" key="13">
    <source>
        <dbReference type="ARBA" id="ARBA00022595"/>
    </source>
</evidence>
<dbReference type="GO" id="GO:0019082">
    <property type="term" value="P:viral protein processing"/>
    <property type="evidence" value="ECO:0007669"/>
    <property type="project" value="UniProtKB-UniRule"/>
</dbReference>
<dbReference type="InterPro" id="IPR001650">
    <property type="entry name" value="Helicase_C-like"/>
</dbReference>
<feature type="domain" description="Helicase C-terminal" evidence="56">
    <location>
        <begin position="1978"/>
        <end position="2143"/>
    </location>
</feature>
<evidence type="ECO:0000256" key="12">
    <source>
        <dbReference type="ARBA" id="ARBA00022581"/>
    </source>
</evidence>
<evidence type="ECO:0000256" key="35">
    <source>
        <dbReference type="ARBA" id="ARBA00023134"/>
    </source>
</evidence>
<evidence type="ECO:0000259" key="59">
    <source>
        <dbReference type="PROSITE" id="PS51876"/>
    </source>
</evidence>
<evidence type="ECO:0000256" key="16">
    <source>
        <dbReference type="ARBA" id="ARBA00022679"/>
    </source>
</evidence>
<dbReference type="InterPro" id="IPR049486">
    <property type="entry name" value="NS3-hel_C_flaviviridae"/>
</dbReference>
<keyword evidence="7" id="KW-0813">Transport</keyword>
<dbReference type="GO" id="GO:0017111">
    <property type="term" value="F:ribonucleoside triphosphate phosphatase activity"/>
    <property type="evidence" value="ECO:0007669"/>
    <property type="project" value="UniProtKB-EC"/>
</dbReference>
<keyword evidence="41" id="KW-1160">Virus entry into host cell</keyword>
<keyword evidence="39" id="KW-1035">Host cytoplasm</keyword>
<dbReference type="PROSITE" id="PS51876">
    <property type="entry name" value="PV_NPRO"/>
    <property type="match status" value="1"/>
</dbReference>
<dbReference type="Pfam" id="PF12387">
    <property type="entry name" value="Peptidase_C74"/>
    <property type="match status" value="1"/>
</dbReference>
<dbReference type="GO" id="GO:0039654">
    <property type="term" value="P:fusion of virus membrane with host endosome membrane"/>
    <property type="evidence" value="ECO:0007669"/>
    <property type="project" value="UniProtKB-KW"/>
</dbReference>
<dbReference type="Gene3D" id="3.90.730.10">
    <property type="entry name" value="Ribonuclease T2-like"/>
    <property type="match status" value="1"/>
</dbReference>
<comment type="catalytic activity">
    <reaction evidence="1">
        <text>Leu is conserved at position P1 for all four cleavage sites. Alanine is found at position P1' of the NS4A-NS4B cleavage site, whereas serine is found at position P1' of the NS3-NS4A, NS4B-NS5A and NS5A-NS5B cleavage sites.</text>
        <dbReference type="EC" id="3.4.21.113"/>
    </reaction>
</comment>
<dbReference type="GO" id="GO:0034220">
    <property type="term" value="P:monoatomic ion transmembrane transport"/>
    <property type="evidence" value="ECO:0007669"/>
    <property type="project" value="UniProtKB-KW"/>
</dbReference>
<evidence type="ECO:0000259" key="57">
    <source>
        <dbReference type="PROSITE" id="PS51535"/>
    </source>
</evidence>
<evidence type="ECO:0000256" key="17">
    <source>
        <dbReference type="ARBA" id="ARBA00022692"/>
    </source>
</evidence>
<dbReference type="InterPro" id="IPR011492">
    <property type="entry name" value="Flavi_DEAD"/>
</dbReference>
<evidence type="ECO:0000256" key="20">
    <source>
        <dbReference type="ARBA" id="ARBA00022741"/>
    </source>
</evidence>
<dbReference type="PANTHER" id="PTHR18934">
    <property type="entry name" value="ATP-DEPENDENT RNA HELICASE"/>
    <property type="match status" value="1"/>
</dbReference>
<dbReference type="FunFam" id="3.90.730.10:FF:000005">
    <property type="entry name" value="Genome polyprotein"/>
    <property type="match status" value="1"/>
</dbReference>
<keyword evidence="40" id="KW-0899">Viral immunoevasion</keyword>
<evidence type="ECO:0000256" key="36">
    <source>
        <dbReference type="ARBA" id="ARBA00023136"/>
    </source>
</evidence>
<dbReference type="InterPro" id="IPR042310">
    <property type="entry name" value="Pestivirus_E2_B"/>
</dbReference>
<evidence type="ECO:0000259" key="58">
    <source>
        <dbReference type="PROSITE" id="PS51692"/>
    </source>
</evidence>